<feature type="region of interest" description="Disordered" evidence="1">
    <location>
        <begin position="27"/>
        <end position="93"/>
    </location>
</feature>
<sequence length="93" mass="9799">MRKIRSLILLSTIALLLLIGGCANAPEGGVDGAVPAPEPALQSSGSSEPEKRAKESLLLEDGATENESQGVVPSADMLHKKSEKQSDDMERLD</sequence>
<dbReference type="EMBL" id="UOFQ01000116">
    <property type="protein sequence ID" value="VAW89006.1"/>
    <property type="molecule type" value="Genomic_DNA"/>
</dbReference>
<reference evidence="2" key="1">
    <citation type="submission" date="2018-06" db="EMBL/GenBank/DDBJ databases">
        <authorList>
            <person name="Zhirakovskaya E."/>
        </authorList>
    </citation>
    <scope>NUCLEOTIDE SEQUENCE</scope>
</reference>
<protein>
    <submittedName>
        <fullName evidence="2">Uncharacterized protein</fullName>
    </submittedName>
</protein>
<accession>A0A3B1A857</accession>
<feature type="compositionally biased region" description="Basic and acidic residues" evidence="1">
    <location>
        <begin position="48"/>
        <end position="57"/>
    </location>
</feature>
<feature type="compositionally biased region" description="Basic and acidic residues" evidence="1">
    <location>
        <begin position="77"/>
        <end position="93"/>
    </location>
</feature>
<gene>
    <name evidence="2" type="ORF">MNBD_GAMMA17-1038</name>
</gene>
<organism evidence="2">
    <name type="scientific">hydrothermal vent metagenome</name>
    <dbReference type="NCBI Taxonomy" id="652676"/>
    <lineage>
        <taxon>unclassified sequences</taxon>
        <taxon>metagenomes</taxon>
        <taxon>ecological metagenomes</taxon>
    </lineage>
</organism>
<proteinExistence type="predicted"/>
<dbReference type="PROSITE" id="PS51257">
    <property type="entry name" value="PROKAR_LIPOPROTEIN"/>
    <property type="match status" value="1"/>
</dbReference>
<evidence type="ECO:0000256" key="1">
    <source>
        <dbReference type="SAM" id="MobiDB-lite"/>
    </source>
</evidence>
<dbReference type="AlphaFoldDB" id="A0A3B1A857"/>
<name>A0A3B1A857_9ZZZZ</name>
<evidence type="ECO:0000313" key="2">
    <source>
        <dbReference type="EMBL" id="VAW89006.1"/>
    </source>
</evidence>